<evidence type="ECO:0000313" key="1">
    <source>
        <dbReference type="EMBL" id="CAE6728915.1"/>
    </source>
</evidence>
<keyword evidence="2" id="KW-1185">Reference proteome</keyword>
<dbReference type="Pfam" id="PF14559">
    <property type="entry name" value="TPR_19"/>
    <property type="match status" value="1"/>
</dbReference>
<dbReference type="RefSeq" id="WP_213041614.1">
    <property type="nucleotide sequence ID" value="NZ_CAJNBJ010000002.1"/>
</dbReference>
<organism evidence="1 2">
    <name type="scientific">Nitrospira defluvii</name>
    <dbReference type="NCBI Taxonomy" id="330214"/>
    <lineage>
        <taxon>Bacteria</taxon>
        <taxon>Pseudomonadati</taxon>
        <taxon>Nitrospirota</taxon>
        <taxon>Nitrospiria</taxon>
        <taxon>Nitrospirales</taxon>
        <taxon>Nitrospiraceae</taxon>
        <taxon>Nitrospira</taxon>
    </lineage>
</organism>
<dbReference type="Proteomes" id="UP000675880">
    <property type="component" value="Unassembled WGS sequence"/>
</dbReference>
<protein>
    <submittedName>
        <fullName evidence="1">TPR_REGION domain-containing protein</fullName>
    </submittedName>
</protein>
<sequence length="105" mass="11199">MDISAFRQMVEKNPKGFLGRYGLGNKILQEGGSLEEAAEHLTVATQLDPTHVASHLALGRALVKLGKKEEAKPVLKAGIDAAVSGRSNGGVDLVPELQQLLRTLE</sequence>
<name>A0ABM8R287_9BACT</name>
<accession>A0ABM8R287</accession>
<proteinExistence type="predicted"/>
<dbReference type="EMBL" id="CAJNBJ010000002">
    <property type="protein sequence ID" value="CAE6728915.1"/>
    <property type="molecule type" value="Genomic_DNA"/>
</dbReference>
<dbReference type="SUPFAM" id="SSF48452">
    <property type="entry name" value="TPR-like"/>
    <property type="match status" value="1"/>
</dbReference>
<gene>
    <name evidence="1" type="ORF">NSPZN2_100254</name>
</gene>
<dbReference type="Gene3D" id="1.25.40.10">
    <property type="entry name" value="Tetratricopeptide repeat domain"/>
    <property type="match status" value="1"/>
</dbReference>
<evidence type="ECO:0000313" key="2">
    <source>
        <dbReference type="Proteomes" id="UP000675880"/>
    </source>
</evidence>
<comment type="caution">
    <text evidence="1">The sequence shown here is derived from an EMBL/GenBank/DDBJ whole genome shotgun (WGS) entry which is preliminary data.</text>
</comment>
<dbReference type="InterPro" id="IPR011990">
    <property type="entry name" value="TPR-like_helical_dom_sf"/>
</dbReference>
<reference evidence="1 2" key="1">
    <citation type="submission" date="2021-02" db="EMBL/GenBank/DDBJ databases">
        <authorList>
            <person name="Han P."/>
        </authorList>
    </citation>
    <scope>NUCLEOTIDE SEQUENCE [LARGE SCALE GENOMIC DNA]</scope>
    <source>
        <strain evidence="1">Candidatus Nitrospira sp. ZN2</strain>
    </source>
</reference>